<keyword evidence="7" id="KW-1185">Reference proteome</keyword>
<dbReference type="Pfam" id="PF03466">
    <property type="entry name" value="LysR_substrate"/>
    <property type="match status" value="1"/>
</dbReference>
<dbReference type="AlphaFoldDB" id="A0A4R1HWM1"/>
<comment type="similarity">
    <text evidence="1">Belongs to the LysR transcriptional regulatory family.</text>
</comment>
<sequence>MDLSLPRLRMLRELHRRGTVTAAANALHYTASAVSQQLAQLERDVGAKLFERLGRRVRLTDLGTLLAEHAEEILGSVERATLALEEAQESISVRLTAGVWASVASGLLPAALTILADSHPGIEVRTKELAPEDTAGAVRDGALDLSFVIDYSNYPMDWDPSLERAVIAVERIYAAVPSGAVPSASVTLTELADHPWILAGPRSHLGTAGRLACQASGFEPRINHEVEEQATALAMVAAGLGVTLVSDLGLALRPPGVDVVALGDALTRTVSVAYRTRSARRPALLLVIDAVRTAAAEQGLGASAPVTLPDGA</sequence>
<dbReference type="CDD" id="cd08423">
    <property type="entry name" value="PBP2_LTTR_like_6"/>
    <property type="match status" value="1"/>
</dbReference>
<keyword evidence="2" id="KW-0805">Transcription regulation</keyword>
<protein>
    <submittedName>
        <fullName evidence="6">DNA-binding transcriptional LysR family regulator</fullName>
    </submittedName>
</protein>
<gene>
    <name evidence="6" type="ORF">EV378_0958</name>
</gene>
<dbReference type="PANTHER" id="PTHR30346">
    <property type="entry name" value="TRANSCRIPTIONAL DUAL REGULATOR HCAR-RELATED"/>
    <property type="match status" value="1"/>
</dbReference>
<dbReference type="PROSITE" id="PS50931">
    <property type="entry name" value="HTH_LYSR"/>
    <property type="match status" value="1"/>
</dbReference>
<dbReference type="PRINTS" id="PR00039">
    <property type="entry name" value="HTHLYSR"/>
</dbReference>
<evidence type="ECO:0000256" key="3">
    <source>
        <dbReference type="ARBA" id="ARBA00023125"/>
    </source>
</evidence>
<evidence type="ECO:0000256" key="2">
    <source>
        <dbReference type="ARBA" id="ARBA00023015"/>
    </source>
</evidence>
<dbReference type="PANTHER" id="PTHR30346:SF29">
    <property type="entry name" value="LYSR SUBSTRATE-BINDING"/>
    <property type="match status" value="1"/>
</dbReference>
<dbReference type="OrthoDB" id="4131546at2"/>
<keyword evidence="4" id="KW-0804">Transcription</keyword>
<organism evidence="6 7">
    <name type="scientific">Pseudonocardia endophytica</name>
    <dbReference type="NCBI Taxonomy" id="401976"/>
    <lineage>
        <taxon>Bacteria</taxon>
        <taxon>Bacillati</taxon>
        <taxon>Actinomycetota</taxon>
        <taxon>Actinomycetes</taxon>
        <taxon>Pseudonocardiales</taxon>
        <taxon>Pseudonocardiaceae</taxon>
        <taxon>Pseudonocardia</taxon>
    </lineage>
</organism>
<dbReference type="Gene3D" id="1.10.10.10">
    <property type="entry name" value="Winged helix-like DNA-binding domain superfamily/Winged helix DNA-binding domain"/>
    <property type="match status" value="1"/>
</dbReference>
<dbReference type="GO" id="GO:0003677">
    <property type="term" value="F:DNA binding"/>
    <property type="evidence" value="ECO:0007669"/>
    <property type="project" value="UniProtKB-KW"/>
</dbReference>
<dbReference type="Gene3D" id="3.40.190.10">
    <property type="entry name" value="Periplasmic binding protein-like II"/>
    <property type="match status" value="2"/>
</dbReference>
<evidence type="ECO:0000313" key="7">
    <source>
        <dbReference type="Proteomes" id="UP000295560"/>
    </source>
</evidence>
<dbReference type="InterPro" id="IPR005119">
    <property type="entry name" value="LysR_subst-bd"/>
</dbReference>
<name>A0A4R1HWM1_PSEEN</name>
<proteinExistence type="inferred from homology"/>
<evidence type="ECO:0000313" key="6">
    <source>
        <dbReference type="EMBL" id="TCK25160.1"/>
    </source>
</evidence>
<dbReference type="RefSeq" id="WP_132421486.1">
    <property type="nucleotide sequence ID" value="NZ_SMFZ01000001.1"/>
</dbReference>
<dbReference type="SUPFAM" id="SSF46785">
    <property type="entry name" value="Winged helix' DNA-binding domain"/>
    <property type="match status" value="1"/>
</dbReference>
<dbReference type="SUPFAM" id="SSF53850">
    <property type="entry name" value="Periplasmic binding protein-like II"/>
    <property type="match status" value="1"/>
</dbReference>
<reference evidence="6 7" key="1">
    <citation type="submission" date="2019-03" db="EMBL/GenBank/DDBJ databases">
        <title>Sequencing the genomes of 1000 actinobacteria strains.</title>
        <authorList>
            <person name="Klenk H.-P."/>
        </authorList>
    </citation>
    <scope>NUCLEOTIDE SEQUENCE [LARGE SCALE GENOMIC DNA]</scope>
    <source>
        <strain evidence="6 7">DSM 44969</strain>
    </source>
</reference>
<feature type="domain" description="HTH lysR-type" evidence="5">
    <location>
        <begin position="1"/>
        <end position="60"/>
    </location>
</feature>
<evidence type="ECO:0000259" key="5">
    <source>
        <dbReference type="PROSITE" id="PS50931"/>
    </source>
</evidence>
<evidence type="ECO:0000256" key="1">
    <source>
        <dbReference type="ARBA" id="ARBA00009437"/>
    </source>
</evidence>
<comment type="caution">
    <text evidence="6">The sequence shown here is derived from an EMBL/GenBank/DDBJ whole genome shotgun (WGS) entry which is preliminary data.</text>
</comment>
<dbReference type="InterPro" id="IPR036390">
    <property type="entry name" value="WH_DNA-bd_sf"/>
</dbReference>
<dbReference type="Proteomes" id="UP000295560">
    <property type="component" value="Unassembled WGS sequence"/>
</dbReference>
<keyword evidence="3 6" id="KW-0238">DNA-binding</keyword>
<dbReference type="InterPro" id="IPR036388">
    <property type="entry name" value="WH-like_DNA-bd_sf"/>
</dbReference>
<evidence type="ECO:0000256" key="4">
    <source>
        <dbReference type="ARBA" id="ARBA00023163"/>
    </source>
</evidence>
<dbReference type="EMBL" id="SMFZ01000001">
    <property type="protein sequence ID" value="TCK25160.1"/>
    <property type="molecule type" value="Genomic_DNA"/>
</dbReference>
<dbReference type="GO" id="GO:0003700">
    <property type="term" value="F:DNA-binding transcription factor activity"/>
    <property type="evidence" value="ECO:0007669"/>
    <property type="project" value="InterPro"/>
</dbReference>
<dbReference type="GO" id="GO:0032993">
    <property type="term" value="C:protein-DNA complex"/>
    <property type="evidence" value="ECO:0007669"/>
    <property type="project" value="TreeGrafter"/>
</dbReference>
<dbReference type="Pfam" id="PF00126">
    <property type="entry name" value="HTH_1"/>
    <property type="match status" value="1"/>
</dbReference>
<dbReference type="InterPro" id="IPR000847">
    <property type="entry name" value="LysR_HTH_N"/>
</dbReference>
<accession>A0A4R1HWM1</accession>